<sequence>MTKEEIIKALRDMARYPTVTLPRDSEALKVAADLLAQPDPYAKGYADAMNWKVQNHLEHLPAAQPEQEPVAWVDLLKEAQQIVESKVLYKKFIAGTPLSNDIACWMAAFAQQHTTPPQQEPVKLVSYNCKCGRTMNFESVHGVVAPQRTWVGLTDEEINDIAKNYALNNPTTPLHFARAIEAKLKERNHEN</sequence>
<evidence type="ECO:0000313" key="1">
    <source>
        <dbReference type="EMBL" id="CAB4218765.1"/>
    </source>
</evidence>
<name>A0A6J5STY2_9CAUD</name>
<protein>
    <submittedName>
        <fullName evidence="1">Uncharacterized protein</fullName>
    </submittedName>
</protein>
<dbReference type="EMBL" id="LR797471">
    <property type="protein sequence ID" value="CAB4218765.1"/>
    <property type="molecule type" value="Genomic_DNA"/>
</dbReference>
<proteinExistence type="predicted"/>
<organism evidence="1">
    <name type="scientific">uncultured Caudovirales phage</name>
    <dbReference type="NCBI Taxonomy" id="2100421"/>
    <lineage>
        <taxon>Viruses</taxon>
        <taxon>Duplodnaviria</taxon>
        <taxon>Heunggongvirae</taxon>
        <taxon>Uroviricota</taxon>
        <taxon>Caudoviricetes</taxon>
        <taxon>Peduoviridae</taxon>
        <taxon>Maltschvirus</taxon>
        <taxon>Maltschvirus maltsch</taxon>
    </lineage>
</organism>
<gene>
    <name evidence="1" type="ORF">UFOVP1610_49</name>
</gene>
<reference evidence="1" key="1">
    <citation type="submission" date="2020-05" db="EMBL/GenBank/DDBJ databases">
        <authorList>
            <person name="Chiriac C."/>
            <person name="Salcher M."/>
            <person name="Ghai R."/>
            <person name="Kavagutti S V."/>
        </authorList>
    </citation>
    <scope>NUCLEOTIDE SEQUENCE</scope>
</reference>
<accession>A0A6J5STY2</accession>